<dbReference type="Pfam" id="PF00041">
    <property type="entry name" value="fn3"/>
    <property type="match status" value="1"/>
</dbReference>
<evidence type="ECO:0008006" key="7">
    <source>
        <dbReference type="Google" id="ProtNLM"/>
    </source>
</evidence>
<dbReference type="Gene3D" id="1.10.575.10">
    <property type="entry name" value="P1 Nuclease"/>
    <property type="match status" value="1"/>
</dbReference>
<dbReference type="SUPFAM" id="SSF48537">
    <property type="entry name" value="Phospholipase C/P1 nuclease"/>
    <property type="match status" value="1"/>
</dbReference>
<dbReference type="SUPFAM" id="SSF74853">
    <property type="entry name" value="Lamin A/C globular tail domain"/>
    <property type="match status" value="1"/>
</dbReference>
<dbReference type="InterPro" id="IPR036415">
    <property type="entry name" value="Lamin_tail_dom_sf"/>
</dbReference>
<dbReference type="CDD" id="cd00063">
    <property type="entry name" value="FN3"/>
    <property type="match status" value="1"/>
</dbReference>
<comment type="caution">
    <text evidence="5">The sequence shown here is derived from an EMBL/GenBank/DDBJ whole genome shotgun (WGS) entry which is preliminary data.</text>
</comment>
<dbReference type="SUPFAM" id="SSF49265">
    <property type="entry name" value="Fibronectin type III"/>
    <property type="match status" value="1"/>
</dbReference>
<feature type="domain" description="LTD" evidence="4">
    <location>
        <begin position="616"/>
        <end position="732"/>
    </location>
</feature>
<dbReference type="SMART" id="SM00060">
    <property type="entry name" value="FN3"/>
    <property type="match status" value="2"/>
</dbReference>
<evidence type="ECO:0000259" key="4">
    <source>
        <dbReference type="PROSITE" id="PS51841"/>
    </source>
</evidence>
<keyword evidence="1" id="KW-0175">Coiled coil</keyword>
<feature type="compositionally biased region" description="Acidic residues" evidence="2">
    <location>
        <begin position="453"/>
        <end position="466"/>
    </location>
</feature>
<evidence type="ECO:0000256" key="1">
    <source>
        <dbReference type="SAM" id="Coils"/>
    </source>
</evidence>
<dbReference type="InterPro" id="IPR003961">
    <property type="entry name" value="FN3_dom"/>
</dbReference>
<evidence type="ECO:0000259" key="3">
    <source>
        <dbReference type="PROSITE" id="PS50853"/>
    </source>
</evidence>
<feature type="domain" description="Fibronectin type-III" evidence="3">
    <location>
        <begin position="516"/>
        <end position="625"/>
    </location>
</feature>
<evidence type="ECO:0000256" key="2">
    <source>
        <dbReference type="SAM" id="MobiDB-lite"/>
    </source>
</evidence>
<feature type="compositionally biased region" description="Acidic residues" evidence="2">
    <location>
        <begin position="489"/>
        <end position="507"/>
    </location>
</feature>
<dbReference type="InterPro" id="IPR036116">
    <property type="entry name" value="FN3_sf"/>
</dbReference>
<reference evidence="6" key="1">
    <citation type="submission" date="2017-09" db="EMBL/GenBank/DDBJ databases">
        <title>Depth-based differentiation of microbial function through sediment-hosted aquifers and enrichment of novel symbionts in the deep terrestrial subsurface.</title>
        <authorList>
            <person name="Probst A.J."/>
            <person name="Ladd B."/>
            <person name="Jarett J.K."/>
            <person name="Geller-Mcgrath D.E."/>
            <person name="Sieber C.M.K."/>
            <person name="Emerson J.B."/>
            <person name="Anantharaman K."/>
            <person name="Thomas B.C."/>
            <person name="Malmstrom R."/>
            <person name="Stieglmeier M."/>
            <person name="Klingl A."/>
            <person name="Woyke T."/>
            <person name="Ryan C.M."/>
            <person name="Banfield J.F."/>
        </authorList>
    </citation>
    <scope>NUCLEOTIDE SEQUENCE [LARGE SCALE GENOMIC DNA]</scope>
</reference>
<dbReference type="Gene3D" id="2.60.40.10">
    <property type="entry name" value="Immunoglobulins"/>
    <property type="match status" value="1"/>
</dbReference>
<proteinExistence type="predicted"/>
<gene>
    <name evidence="5" type="ORF">COU10_03280</name>
</gene>
<feature type="region of interest" description="Disordered" evidence="2">
    <location>
        <begin position="444"/>
        <end position="514"/>
    </location>
</feature>
<dbReference type="InterPro" id="IPR008947">
    <property type="entry name" value="PLipase_C/P1_nuclease_dom_sf"/>
</dbReference>
<dbReference type="PROSITE" id="PS50853">
    <property type="entry name" value="FN3"/>
    <property type="match status" value="1"/>
</dbReference>
<evidence type="ECO:0000313" key="5">
    <source>
        <dbReference type="EMBL" id="PIR87668.1"/>
    </source>
</evidence>
<name>A0A2H0UMQ2_9BACT</name>
<sequence>MKISNFLRLGLGLTVFAVFLSPSLALGYDPEVHAGLTREAIFFYNQFFKEQTIKSSELAPMVAGAREEDTLPRMLNHFYDPINDVGLHYAFKDWQSSKDWAGDSANQTALLYRPSGIFDRLADILGQSRAEDTDYTWNRAIKDYLAGEKERAFAGLGHILHLIEDLTVPAHTRNDPHPPFVGVDPDGGGEDTYERYTAKFKPDLINVLQPLRIGKKQPVILDSLDKYFDELASYTNTHFYSQDTIGLSYYKSPAPVEVIKRDGKPYQEGKDFDGVFPLALMRTDLFDKGVLDLKVSSDFVNGEYWGRLSQKAVQYGAGVIDLFFKEVAKRQSNSSGGGSAQALSSFQLEVEPGFGSGIVELKVEAPKAAVLSDVVSLESNDELEAQVASAQEAIDGLRMQIDEVESLRQVLGENVEGAQELSSNVDWVPSIQFGTIIMGGGGVSSAPAPVVEEGSEEEVSIVEENVDSGSPASPKTASRGGEAGMTEGEGGEVEESAEVDTDVEPEPVVDTQLPGTITTLSLSNVGTSTLTLVWMAVGDDDDLGRAAEYDIRFGLEEITDENWGDAQRVEDVPEPSASYVQEEFLVTGLEQDTEYYFAIKAVDEEGNAGNISNNTSWRTLFVPEKIVISEVFVDMVGADNMEFIELYNPNGEAVDLEKWSVQYASGSADEFSDIKKKNFEEGAVVEAKSFYLVGLKDYEGEADMTWSQSLNNSGGVLWLVASQEVLEVDYEALIVDRLDYGVGEGGLLDIDFAVELPRVGKSLERRALVSELCVDMDEEHEFFGNACDAGVKSDFVVREVPTPQGRVNFPEPREKPTSLVLVGNYRAEDGTIDLSWSESVDWRGETGVSYGLSEDGEELLQGEEREFNKKILEINRDYGFEVQSFDAEGLGSEVKAIVINVPSYLSSLRWYFDSASSTEEESVYRLEMAWEEYPFILAYRRHPALGKVEAWHVMVLTYNNEPVQIETMGEWFESYGWGAAINMVDPFWVIYPSCNSNKAKVSGVIFADTPEKCSYLMTPPQVQSLNKDYYGDGGVTLSISNKTFKEVFPGPDDYITVSYYAFDPGANFNSNQRLVAIDRHRYYLEVGE</sequence>
<organism evidence="5 6">
    <name type="scientific">Candidatus Harrisonbacteria bacterium CG10_big_fil_rev_8_21_14_0_10_45_28</name>
    <dbReference type="NCBI Taxonomy" id="1974586"/>
    <lineage>
        <taxon>Bacteria</taxon>
        <taxon>Candidatus Harrisoniibacteriota</taxon>
    </lineage>
</organism>
<dbReference type="GO" id="GO:0016788">
    <property type="term" value="F:hydrolase activity, acting on ester bonds"/>
    <property type="evidence" value="ECO:0007669"/>
    <property type="project" value="InterPro"/>
</dbReference>
<dbReference type="EMBL" id="PFBC01000052">
    <property type="protein sequence ID" value="PIR87668.1"/>
    <property type="molecule type" value="Genomic_DNA"/>
</dbReference>
<feature type="coiled-coil region" evidence="1">
    <location>
        <begin position="380"/>
        <end position="407"/>
    </location>
</feature>
<accession>A0A2H0UMQ2</accession>
<dbReference type="InterPro" id="IPR013783">
    <property type="entry name" value="Ig-like_fold"/>
</dbReference>
<dbReference type="Proteomes" id="UP000230903">
    <property type="component" value="Unassembled WGS sequence"/>
</dbReference>
<protein>
    <recommendedName>
        <fullName evidence="7">Fibronectin type-III domain-containing protein</fullName>
    </recommendedName>
</protein>
<dbReference type="AlphaFoldDB" id="A0A2H0UMQ2"/>
<evidence type="ECO:0000313" key="6">
    <source>
        <dbReference type="Proteomes" id="UP000230903"/>
    </source>
</evidence>
<dbReference type="InterPro" id="IPR001322">
    <property type="entry name" value="Lamin_tail_dom"/>
</dbReference>
<dbReference type="PROSITE" id="PS51841">
    <property type="entry name" value="LTD"/>
    <property type="match status" value="1"/>
</dbReference>
<dbReference type="Pfam" id="PF00932">
    <property type="entry name" value="LTD"/>
    <property type="match status" value="1"/>
</dbReference>